<dbReference type="Proteomes" id="UP001064489">
    <property type="component" value="Chromosome 2"/>
</dbReference>
<gene>
    <name evidence="1" type="ORF">LWI28_007761</name>
</gene>
<comment type="caution">
    <text evidence="1">The sequence shown here is derived from an EMBL/GenBank/DDBJ whole genome shotgun (WGS) entry which is preliminary data.</text>
</comment>
<evidence type="ECO:0000313" key="2">
    <source>
        <dbReference type="Proteomes" id="UP001064489"/>
    </source>
</evidence>
<evidence type="ECO:0000313" key="1">
    <source>
        <dbReference type="EMBL" id="KAI9160400.1"/>
    </source>
</evidence>
<reference evidence="1" key="1">
    <citation type="journal article" date="2022" name="Plant J.">
        <title>Strategies of tolerance reflected in two North American maple genomes.</title>
        <authorList>
            <person name="McEvoy S.L."/>
            <person name="Sezen U.U."/>
            <person name="Trouern-Trend A."/>
            <person name="McMahon S.M."/>
            <person name="Schaberg P.G."/>
            <person name="Yang J."/>
            <person name="Wegrzyn J.L."/>
            <person name="Swenson N.G."/>
        </authorList>
    </citation>
    <scope>NUCLEOTIDE SEQUENCE</scope>
    <source>
        <strain evidence="1">91603</strain>
    </source>
</reference>
<dbReference type="EMBL" id="JAJSOW010000106">
    <property type="protein sequence ID" value="KAI9160400.1"/>
    <property type="molecule type" value="Genomic_DNA"/>
</dbReference>
<keyword evidence="2" id="KW-1185">Reference proteome</keyword>
<name>A0AAD5ICR9_ACENE</name>
<proteinExistence type="predicted"/>
<organism evidence="1 2">
    <name type="scientific">Acer negundo</name>
    <name type="common">Box elder</name>
    <dbReference type="NCBI Taxonomy" id="4023"/>
    <lineage>
        <taxon>Eukaryota</taxon>
        <taxon>Viridiplantae</taxon>
        <taxon>Streptophyta</taxon>
        <taxon>Embryophyta</taxon>
        <taxon>Tracheophyta</taxon>
        <taxon>Spermatophyta</taxon>
        <taxon>Magnoliopsida</taxon>
        <taxon>eudicotyledons</taxon>
        <taxon>Gunneridae</taxon>
        <taxon>Pentapetalae</taxon>
        <taxon>rosids</taxon>
        <taxon>malvids</taxon>
        <taxon>Sapindales</taxon>
        <taxon>Sapindaceae</taxon>
        <taxon>Hippocastanoideae</taxon>
        <taxon>Acereae</taxon>
        <taxon>Acer</taxon>
    </lineage>
</organism>
<protein>
    <submittedName>
        <fullName evidence="1">Uncharacterized protein</fullName>
    </submittedName>
</protein>
<dbReference type="AlphaFoldDB" id="A0AAD5ICR9"/>
<sequence>MLWFGCSTVISPIVTFVFLTEILDLFGSRIMPADHNRRILGRNLCCASAVSFSRQTVEFNRYGVLRPPLLTPSMLGGREVLGVPRYQTQGTGYRVPGMGYEDTGIPRYRDTGVA</sequence>
<accession>A0AAD5ICR9</accession>
<reference evidence="1" key="2">
    <citation type="submission" date="2023-02" db="EMBL/GenBank/DDBJ databases">
        <authorList>
            <person name="Swenson N.G."/>
            <person name="Wegrzyn J.L."/>
            <person name="Mcevoy S.L."/>
        </authorList>
    </citation>
    <scope>NUCLEOTIDE SEQUENCE</scope>
    <source>
        <strain evidence="1">91603</strain>
        <tissue evidence="1">Leaf</tissue>
    </source>
</reference>